<sequence>MNQPRSIYKTDYVPFDWMENNFSSESNDFCSSENIDECLRHISQELSALGYPSIYSSSSDCEYAVNCDIVRLLNVTFELIGSCRDHVQIKDDLECSNRRLSSDLHVLSKKNAQLKESLEQSENKYKSVLEKERQLKEKNNRLLQTIKNEKEESKRLSSQIQQQKVAYQHEIRKYENNINQMKARLNQIISDRNPDKKVASISPSNLLQRNSKQRGKWKTGSVAKSCVEEMYSSVISSYENRCQEMMKEIYEYRSCLEQIQHQVVETDLSLGGDSQHLVNFIPLTAIWNGTDLRKALEGRFQYLLNKLKETALKIAAESSEKSEDGSTLLKLQLSPQEKLSGGSKACEQLPISEVKGLEDNELSGCFENLCLDTLKVQLEAEKENLKKEKLELSATASCIEKEKADLAVQKLKVIQLAMQQESPSSQWHQSLNTLSSFSVITSQDGSTLVPSAKELKQCLSAPDHQIQSITPLWKAGNIVTVKEKTSKSELTIQALNSDLPVKTCSSDESKNIDPENTNLPKWALAAMNSPSHPFQSQDATSICETSIAESTSNEELELSTASSYEQNLELLKAAMEDIEKRRNQMSR</sequence>
<dbReference type="OrthoDB" id="312015at2759"/>
<dbReference type="GO" id="GO:0035735">
    <property type="term" value="P:intraciliary transport involved in cilium assembly"/>
    <property type="evidence" value="ECO:0007669"/>
    <property type="project" value="TreeGrafter"/>
</dbReference>
<organism evidence="10 11">
    <name type="scientific">Araneus ventricosus</name>
    <name type="common">Orbweaver spider</name>
    <name type="synonym">Epeira ventricosa</name>
    <dbReference type="NCBI Taxonomy" id="182803"/>
    <lineage>
        <taxon>Eukaryota</taxon>
        <taxon>Metazoa</taxon>
        <taxon>Ecdysozoa</taxon>
        <taxon>Arthropoda</taxon>
        <taxon>Chelicerata</taxon>
        <taxon>Arachnida</taxon>
        <taxon>Araneae</taxon>
        <taxon>Araneomorphae</taxon>
        <taxon>Entelegynae</taxon>
        <taxon>Araneoidea</taxon>
        <taxon>Araneidae</taxon>
        <taxon>Araneus</taxon>
    </lineage>
</organism>
<dbReference type="PANTHER" id="PTHR46507:SF4">
    <property type="entry name" value="SSX FAMILY MEMBER 2 INTERACTING PROTEIN"/>
    <property type="match status" value="1"/>
</dbReference>
<keyword evidence="5" id="KW-0130">Cell adhesion</keyword>
<comment type="similarity">
    <text evidence="3">Belongs to the ADIP family.</text>
</comment>
<dbReference type="GO" id="GO:0034451">
    <property type="term" value="C:centriolar satellite"/>
    <property type="evidence" value="ECO:0007669"/>
    <property type="project" value="TreeGrafter"/>
</dbReference>
<name>A0A4Y2L4J6_ARAVE</name>
<evidence type="ECO:0000313" key="11">
    <source>
        <dbReference type="Proteomes" id="UP000499080"/>
    </source>
</evidence>
<evidence type="ECO:0000256" key="6">
    <source>
        <dbReference type="ARBA" id="ARBA00022949"/>
    </source>
</evidence>
<comment type="subcellular location">
    <subcellularLocation>
        <location evidence="1">Cell junction</location>
    </subcellularLocation>
    <subcellularLocation>
        <location evidence="2">Cytoplasm</location>
        <location evidence="2">Cytoskeleton</location>
        <location evidence="2">Microtubule organizing center</location>
        <location evidence="2">Centrosome</location>
    </subcellularLocation>
</comment>
<evidence type="ECO:0000256" key="1">
    <source>
        <dbReference type="ARBA" id="ARBA00004282"/>
    </source>
</evidence>
<feature type="coiled-coil region" evidence="9">
    <location>
        <begin position="368"/>
        <end position="402"/>
    </location>
</feature>
<dbReference type="Proteomes" id="UP000499080">
    <property type="component" value="Unassembled WGS sequence"/>
</dbReference>
<evidence type="ECO:0000256" key="2">
    <source>
        <dbReference type="ARBA" id="ARBA00004300"/>
    </source>
</evidence>
<evidence type="ECO:0000256" key="3">
    <source>
        <dbReference type="ARBA" id="ARBA00009291"/>
    </source>
</evidence>
<dbReference type="GO" id="GO:0007155">
    <property type="term" value="P:cell adhesion"/>
    <property type="evidence" value="ECO:0007669"/>
    <property type="project" value="UniProtKB-KW"/>
</dbReference>
<gene>
    <name evidence="10" type="primary">SSX2IP_1</name>
    <name evidence="10" type="ORF">AVEN_21126_1</name>
</gene>
<evidence type="ECO:0000313" key="10">
    <source>
        <dbReference type="EMBL" id="GBN09575.1"/>
    </source>
</evidence>
<dbReference type="InterPro" id="IPR052300">
    <property type="entry name" value="Adhesion_Centrosome_assoc"/>
</dbReference>
<dbReference type="PANTHER" id="PTHR46507">
    <property type="entry name" value="AFADIN- AND ALPHA-ACTININ-BINDING PROTEIN"/>
    <property type="match status" value="1"/>
</dbReference>
<dbReference type="GO" id="GO:0070161">
    <property type="term" value="C:anchoring junction"/>
    <property type="evidence" value="ECO:0007669"/>
    <property type="project" value="UniProtKB-SubCell"/>
</dbReference>
<proteinExistence type="inferred from homology"/>
<dbReference type="Pfam" id="PF11559">
    <property type="entry name" value="ADIP"/>
    <property type="match status" value="1"/>
</dbReference>
<reference evidence="10 11" key="1">
    <citation type="journal article" date="2019" name="Sci. Rep.">
        <title>Orb-weaving spider Araneus ventricosus genome elucidates the spidroin gene catalogue.</title>
        <authorList>
            <person name="Kono N."/>
            <person name="Nakamura H."/>
            <person name="Ohtoshi R."/>
            <person name="Moran D.A.P."/>
            <person name="Shinohara A."/>
            <person name="Yoshida Y."/>
            <person name="Fujiwara M."/>
            <person name="Mori M."/>
            <person name="Tomita M."/>
            <person name="Arakawa K."/>
        </authorList>
    </citation>
    <scope>NUCLEOTIDE SEQUENCE [LARGE SCALE GENOMIC DNA]</scope>
</reference>
<accession>A0A4Y2L4J6</accession>
<evidence type="ECO:0000256" key="5">
    <source>
        <dbReference type="ARBA" id="ARBA00022889"/>
    </source>
</evidence>
<comment type="caution">
    <text evidence="10">The sequence shown here is derived from an EMBL/GenBank/DDBJ whole genome shotgun (WGS) entry which is preliminary data.</text>
</comment>
<dbReference type="EMBL" id="BGPR01005372">
    <property type="protein sequence ID" value="GBN09575.1"/>
    <property type="molecule type" value="Genomic_DNA"/>
</dbReference>
<dbReference type="InterPro" id="IPR021622">
    <property type="entry name" value="Afadin/alpha-actinin-bd"/>
</dbReference>
<evidence type="ECO:0000256" key="9">
    <source>
        <dbReference type="SAM" id="Coils"/>
    </source>
</evidence>
<keyword evidence="8" id="KW-0206">Cytoskeleton</keyword>
<keyword evidence="7 9" id="KW-0175">Coiled coil</keyword>
<dbReference type="AlphaFoldDB" id="A0A4Y2L4J6"/>
<evidence type="ECO:0000256" key="4">
    <source>
        <dbReference type="ARBA" id="ARBA00022490"/>
    </source>
</evidence>
<keyword evidence="6" id="KW-0965">Cell junction</keyword>
<protein>
    <submittedName>
        <fullName evidence="10">Afadin-and alpha-actinin-binding protein</fullName>
    </submittedName>
</protein>
<evidence type="ECO:0000256" key="8">
    <source>
        <dbReference type="ARBA" id="ARBA00023212"/>
    </source>
</evidence>
<dbReference type="GO" id="GO:0036064">
    <property type="term" value="C:ciliary basal body"/>
    <property type="evidence" value="ECO:0007669"/>
    <property type="project" value="TreeGrafter"/>
</dbReference>
<keyword evidence="4" id="KW-0963">Cytoplasm</keyword>
<feature type="coiled-coil region" evidence="9">
    <location>
        <begin position="97"/>
        <end position="191"/>
    </location>
</feature>
<keyword evidence="11" id="KW-1185">Reference proteome</keyword>
<evidence type="ECO:0000256" key="7">
    <source>
        <dbReference type="ARBA" id="ARBA00023054"/>
    </source>
</evidence>